<gene>
    <name evidence="2" type="ORF">F9278_38620</name>
</gene>
<protein>
    <submittedName>
        <fullName evidence="2">Uncharacterized protein</fullName>
    </submittedName>
</protein>
<dbReference type="Proteomes" id="UP000327294">
    <property type="component" value="Chromosome"/>
</dbReference>
<feature type="compositionally biased region" description="Basic and acidic residues" evidence="1">
    <location>
        <begin position="50"/>
        <end position="75"/>
    </location>
</feature>
<evidence type="ECO:0000313" key="2">
    <source>
        <dbReference type="EMBL" id="QFR01125.1"/>
    </source>
</evidence>
<sequence>MFLRQYQEVADALRSYESTRCAPWPANSFMFSVTDRGAGERCVLKLTTPEQHRHEPGPPHTIWLKENDSRRRREPVPWTSFAPPAGRRRSPRRPSTPPLCRSPAAPM</sequence>
<reference evidence="2 3" key="1">
    <citation type="submission" date="2019-10" db="EMBL/GenBank/DDBJ databases">
        <title>Streptomyces sp. strain GY16 isolated from leaves of Broussonetia papyrifera.</title>
        <authorList>
            <person name="Mo P."/>
        </authorList>
    </citation>
    <scope>NUCLEOTIDE SEQUENCE [LARGE SCALE GENOMIC DNA]</scope>
    <source>
        <strain evidence="2 3">GY16</strain>
    </source>
</reference>
<feature type="compositionally biased region" description="Low complexity" evidence="1">
    <location>
        <begin position="98"/>
        <end position="107"/>
    </location>
</feature>
<dbReference type="EMBL" id="CP045096">
    <property type="protein sequence ID" value="QFR01125.1"/>
    <property type="molecule type" value="Genomic_DNA"/>
</dbReference>
<organism evidence="2 3">
    <name type="scientific">Streptomyces phaeolivaceus</name>
    <dbReference type="NCBI Taxonomy" id="2653200"/>
    <lineage>
        <taxon>Bacteria</taxon>
        <taxon>Bacillati</taxon>
        <taxon>Actinomycetota</taxon>
        <taxon>Actinomycetes</taxon>
        <taxon>Kitasatosporales</taxon>
        <taxon>Streptomycetaceae</taxon>
        <taxon>Streptomyces</taxon>
    </lineage>
</organism>
<evidence type="ECO:0000256" key="1">
    <source>
        <dbReference type="SAM" id="MobiDB-lite"/>
    </source>
</evidence>
<accession>A0A5P8KDN6</accession>
<keyword evidence="3" id="KW-1185">Reference proteome</keyword>
<feature type="region of interest" description="Disordered" evidence="1">
    <location>
        <begin position="48"/>
        <end position="107"/>
    </location>
</feature>
<dbReference type="AlphaFoldDB" id="A0A5P8KDN6"/>
<name>A0A5P8KDN6_9ACTN</name>
<evidence type="ECO:0000313" key="3">
    <source>
        <dbReference type="Proteomes" id="UP000327294"/>
    </source>
</evidence>
<proteinExistence type="predicted"/>
<dbReference type="KEGG" id="sphv:F9278_38620"/>